<keyword evidence="8" id="KW-0479">Metal-binding</keyword>
<evidence type="ECO:0000256" key="9">
    <source>
        <dbReference type="SAM" id="MobiDB-lite"/>
    </source>
</evidence>
<dbReference type="Proteomes" id="UP001310022">
    <property type="component" value="Unassembled WGS sequence"/>
</dbReference>
<proteinExistence type="inferred from homology"/>
<dbReference type="InterPro" id="IPR000999">
    <property type="entry name" value="RNase_III_dom"/>
</dbReference>
<keyword evidence="8" id="KW-0963">Cytoplasm</keyword>
<keyword evidence="8" id="KW-0698">rRNA processing</keyword>
<dbReference type="EC" id="3.1.26.3" evidence="8"/>
<evidence type="ECO:0000313" key="12">
    <source>
        <dbReference type="EMBL" id="GJM60345.1"/>
    </source>
</evidence>
<dbReference type="Gene3D" id="3.30.160.20">
    <property type="match status" value="1"/>
</dbReference>
<dbReference type="PROSITE" id="PS50142">
    <property type="entry name" value="RNASE_3_2"/>
    <property type="match status" value="1"/>
</dbReference>
<evidence type="ECO:0000259" key="11">
    <source>
        <dbReference type="PROSITE" id="PS50142"/>
    </source>
</evidence>
<dbReference type="SUPFAM" id="SSF69065">
    <property type="entry name" value="RNase III domain-like"/>
    <property type="match status" value="1"/>
</dbReference>
<sequence length="225" mass="25777">MSSIGQIVGLKPLNLYLYRLVTQHTSVAKENKNGLKESYERLEYLGDAVLGTIVAEFLFKKYPFKNEGFLTEIRSRMVNRETLNQIAVKIGLNNLVEYNQGNKHGLAFKSIYGDALEALVGAVYLDHGYARCHRFVVKKLLIPHYDLEKIIQVNPNHKSQLIEWAHQQKKEVRFEVEEVKNNKHFKEFVAQVFVDEEPCGRGTGLSKKKAEQSAAEKSLEKLVQK</sequence>
<dbReference type="NCBIfam" id="TIGR02191">
    <property type="entry name" value="RNaseIII"/>
    <property type="match status" value="1"/>
</dbReference>
<dbReference type="PROSITE" id="PS50137">
    <property type="entry name" value="DS_RBD"/>
    <property type="match status" value="1"/>
</dbReference>
<dbReference type="Gene3D" id="1.10.1520.10">
    <property type="entry name" value="Ribonuclease III domain"/>
    <property type="match status" value="1"/>
</dbReference>
<feature type="binding site" evidence="8">
    <location>
        <position position="43"/>
    </location>
    <ligand>
        <name>Mg(2+)</name>
        <dbReference type="ChEBI" id="CHEBI:18420"/>
    </ligand>
</feature>
<accession>A0AAN4VX30</accession>
<evidence type="ECO:0000313" key="13">
    <source>
        <dbReference type="Proteomes" id="UP001310022"/>
    </source>
</evidence>
<dbReference type="GO" id="GO:0006364">
    <property type="term" value="P:rRNA processing"/>
    <property type="evidence" value="ECO:0007669"/>
    <property type="project" value="UniProtKB-UniRule"/>
</dbReference>
<feature type="domain" description="DRBM" evidence="10">
    <location>
        <begin position="156"/>
        <end position="224"/>
    </location>
</feature>
<feature type="domain" description="RNase III" evidence="11">
    <location>
        <begin position="1"/>
        <end position="128"/>
    </location>
</feature>
<evidence type="ECO:0000259" key="10">
    <source>
        <dbReference type="PROSITE" id="PS50137"/>
    </source>
</evidence>
<evidence type="ECO:0000256" key="2">
    <source>
        <dbReference type="ARBA" id="ARBA00010183"/>
    </source>
</evidence>
<dbReference type="SMART" id="SM00535">
    <property type="entry name" value="RIBOc"/>
    <property type="match status" value="1"/>
</dbReference>
<dbReference type="PANTHER" id="PTHR11207">
    <property type="entry name" value="RIBONUCLEASE III"/>
    <property type="match status" value="1"/>
</dbReference>
<dbReference type="InterPro" id="IPR011907">
    <property type="entry name" value="RNase_III"/>
</dbReference>
<comment type="subcellular location">
    <subcellularLocation>
        <location evidence="8">Cytoplasm</location>
    </subcellularLocation>
</comment>
<keyword evidence="8" id="KW-0819">tRNA processing</keyword>
<reference evidence="12 13" key="1">
    <citation type="submission" date="2021-12" db="EMBL/GenBank/DDBJ databases">
        <title>Genome sequencing of bacteria with rrn-lacking chromosome and rrn-plasmid.</title>
        <authorList>
            <person name="Anda M."/>
            <person name="Iwasaki W."/>
        </authorList>
    </citation>
    <scope>NUCLEOTIDE SEQUENCE [LARGE SCALE GENOMIC DNA]</scope>
    <source>
        <strain evidence="12 13">NBRC 15940</strain>
    </source>
</reference>
<dbReference type="EMBL" id="BQKE01000001">
    <property type="protein sequence ID" value="GJM60345.1"/>
    <property type="molecule type" value="Genomic_DNA"/>
</dbReference>
<dbReference type="Pfam" id="PF14622">
    <property type="entry name" value="Ribonucleas_3_3"/>
    <property type="match status" value="1"/>
</dbReference>
<comment type="subunit">
    <text evidence="8">Homodimer.</text>
</comment>
<evidence type="ECO:0000256" key="1">
    <source>
        <dbReference type="ARBA" id="ARBA00000109"/>
    </source>
</evidence>
<keyword evidence="3 8" id="KW-0507">mRNA processing</keyword>
<evidence type="ECO:0000256" key="4">
    <source>
        <dbReference type="ARBA" id="ARBA00022722"/>
    </source>
</evidence>
<organism evidence="12 13">
    <name type="scientific">Persicobacter diffluens</name>
    <dbReference type="NCBI Taxonomy" id="981"/>
    <lineage>
        <taxon>Bacteria</taxon>
        <taxon>Pseudomonadati</taxon>
        <taxon>Bacteroidota</taxon>
        <taxon>Cytophagia</taxon>
        <taxon>Cytophagales</taxon>
        <taxon>Persicobacteraceae</taxon>
        <taxon>Persicobacter</taxon>
    </lineage>
</organism>
<feature type="region of interest" description="Disordered" evidence="9">
    <location>
        <begin position="198"/>
        <end position="225"/>
    </location>
</feature>
<keyword evidence="7 8" id="KW-0694">RNA-binding</keyword>
<dbReference type="PROSITE" id="PS00517">
    <property type="entry name" value="RNASE_3_1"/>
    <property type="match status" value="1"/>
</dbReference>
<evidence type="ECO:0000256" key="5">
    <source>
        <dbReference type="ARBA" id="ARBA00022759"/>
    </source>
</evidence>
<keyword evidence="5 8" id="KW-0255">Endonuclease</keyword>
<dbReference type="RefSeq" id="WP_253275643.1">
    <property type="nucleotide sequence ID" value="NZ_BQKE01000001.1"/>
</dbReference>
<dbReference type="PANTHER" id="PTHR11207:SF0">
    <property type="entry name" value="RIBONUCLEASE 3"/>
    <property type="match status" value="1"/>
</dbReference>
<feature type="binding site" evidence="8">
    <location>
        <position position="114"/>
    </location>
    <ligand>
        <name>Mg(2+)</name>
        <dbReference type="ChEBI" id="CHEBI:18420"/>
    </ligand>
</feature>
<dbReference type="SUPFAM" id="SSF54768">
    <property type="entry name" value="dsRNA-binding domain-like"/>
    <property type="match status" value="1"/>
</dbReference>
<dbReference type="GO" id="GO:0010468">
    <property type="term" value="P:regulation of gene expression"/>
    <property type="evidence" value="ECO:0007669"/>
    <property type="project" value="TreeGrafter"/>
</dbReference>
<comment type="similarity">
    <text evidence="2">Belongs to the ribonuclease III family.</text>
</comment>
<dbReference type="AlphaFoldDB" id="A0AAN4VX30"/>
<dbReference type="GO" id="GO:0005737">
    <property type="term" value="C:cytoplasm"/>
    <property type="evidence" value="ECO:0007669"/>
    <property type="project" value="UniProtKB-SubCell"/>
</dbReference>
<comment type="caution">
    <text evidence="12">The sequence shown here is derived from an EMBL/GenBank/DDBJ whole genome shotgun (WGS) entry which is preliminary data.</text>
</comment>
<evidence type="ECO:0000256" key="8">
    <source>
        <dbReference type="HAMAP-Rule" id="MF_00104"/>
    </source>
</evidence>
<dbReference type="InterPro" id="IPR014720">
    <property type="entry name" value="dsRBD_dom"/>
</dbReference>
<dbReference type="CDD" id="cd00593">
    <property type="entry name" value="RIBOc"/>
    <property type="match status" value="1"/>
</dbReference>
<dbReference type="GO" id="GO:0004525">
    <property type="term" value="F:ribonuclease III activity"/>
    <property type="evidence" value="ECO:0007669"/>
    <property type="project" value="UniProtKB-UniRule"/>
</dbReference>
<dbReference type="GO" id="GO:0008033">
    <property type="term" value="P:tRNA processing"/>
    <property type="evidence" value="ECO:0007669"/>
    <property type="project" value="UniProtKB-KW"/>
</dbReference>
<keyword evidence="13" id="KW-1185">Reference proteome</keyword>
<protein>
    <recommendedName>
        <fullName evidence="8">Ribonuclease 3</fullName>
        <ecNumber evidence="8">3.1.26.3</ecNumber>
    </recommendedName>
    <alternativeName>
        <fullName evidence="8">Ribonuclease III</fullName>
        <shortName evidence="8">RNase III</shortName>
    </alternativeName>
</protein>
<dbReference type="HAMAP" id="MF_00104">
    <property type="entry name" value="RNase_III"/>
    <property type="match status" value="1"/>
</dbReference>
<keyword evidence="6 8" id="KW-0378">Hydrolase</keyword>
<comment type="function">
    <text evidence="8">Digests double-stranded RNA. Involved in the processing of primary rRNA transcript to yield the immediate precursors to the large and small rRNAs (23S and 16S). Processes some mRNAs, and tRNAs when they are encoded in the rRNA operon. Processes pre-crRNA and tracrRNA of type II CRISPR loci if present in the organism.</text>
</comment>
<dbReference type="Pfam" id="PF00035">
    <property type="entry name" value="dsrm"/>
    <property type="match status" value="1"/>
</dbReference>
<dbReference type="GO" id="GO:0003725">
    <property type="term" value="F:double-stranded RNA binding"/>
    <property type="evidence" value="ECO:0007669"/>
    <property type="project" value="TreeGrafter"/>
</dbReference>
<dbReference type="GO" id="GO:0019843">
    <property type="term" value="F:rRNA binding"/>
    <property type="evidence" value="ECO:0007669"/>
    <property type="project" value="UniProtKB-KW"/>
</dbReference>
<dbReference type="CDD" id="cd10845">
    <property type="entry name" value="DSRM_RNAse_III_family"/>
    <property type="match status" value="1"/>
</dbReference>
<feature type="binding site" evidence="8">
    <location>
        <position position="117"/>
    </location>
    <ligand>
        <name>Mg(2+)</name>
        <dbReference type="ChEBI" id="CHEBI:18420"/>
    </ligand>
</feature>
<dbReference type="GO" id="GO:0046872">
    <property type="term" value="F:metal ion binding"/>
    <property type="evidence" value="ECO:0007669"/>
    <property type="project" value="UniProtKB-KW"/>
</dbReference>
<keyword evidence="8" id="KW-0460">Magnesium</keyword>
<feature type="active site" evidence="8">
    <location>
        <position position="117"/>
    </location>
</feature>
<keyword evidence="8" id="KW-0699">rRNA-binding</keyword>
<gene>
    <name evidence="8" type="primary">rnc</name>
    <name evidence="12" type="ORF">PEDI_08970</name>
</gene>
<evidence type="ECO:0000256" key="7">
    <source>
        <dbReference type="ARBA" id="ARBA00022884"/>
    </source>
</evidence>
<evidence type="ECO:0000256" key="6">
    <source>
        <dbReference type="ARBA" id="ARBA00022801"/>
    </source>
</evidence>
<comment type="catalytic activity">
    <reaction evidence="1 8">
        <text>Endonucleolytic cleavage to 5'-phosphomonoester.</text>
        <dbReference type="EC" id="3.1.26.3"/>
    </reaction>
</comment>
<evidence type="ECO:0000256" key="3">
    <source>
        <dbReference type="ARBA" id="ARBA00022664"/>
    </source>
</evidence>
<dbReference type="InterPro" id="IPR036389">
    <property type="entry name" value="RNase_III_sf"/>
</dbReference>
<dbReference type="SMART" id="SM00358">
    <property type="entry name" value="DSRM"/>
    <property type="match status" value="1"/>
</dbReference>
<feature type="active site" evidence="8">
    <location>
        <position position="47"/>
    </location>
</feature>
<dbReference type="GO" id="GO:0006397">
    <property type="term" value="P:mRNA processing"/>
    <property type="evidence" value="ECO:0007669"/>
    <property type="project" value="UniProtKB-UniRule"/>
</dbReference>
<comment type="cofactor">
    <cofactor evidence="8">
        <name>Mg(2+)</name>
        <dbReference type="ChEBI" id="CHEBI:18420"/>
    </cofactor>
</comment>
<name>A0AAN4VX30_9BACT</name>
<keyword evidence="4 8" id="KW-0540">Nuclease</keyword>